<name>A0A5C6BPK7_9PLAN</name>
<evidence type="ECO:0000313" key="2">
    <source>
        <dbReference type="Proteomes" id="UP000320735"/>
    </source>
</evidence>
<dbReference type="AlphaFoldDB" id="A0A5C6BPK7"/>
<dbReference type="EMBL" id="SJPP01000001">
    <property type="protein sequence ID" value="TWU13206.1"/>
    <property type="molecule type" value="Genomic_DNA"/>
</dbReference>
<accession>A0A5C6BPK7</accession>
<comment type="caution">
    <text evidence="1">The sequence shown here is derived from an EMBL/GenBank/DDBJ whole genome shotgun (WGS) entry which is preliminary data.</text>
</comment>
<dbReference type="Proteomes" id="UP000320735">
    <property type="component" value="Unassembled WGS sequence"/>
</dbReference>
<sequence length="68" mass="7605">MSLREAFLEVVPIRCCRLRSTTVPPSLFSLLICGLVAGHNIETKKAPEVRVRSSEAVIARIRWMVLPS</sequence>
<organism evidence="1 2">
    <name type="scientific">Symmachiella macrocystis</name>
    <dbReference type="NCBI Taxonomy" id="2527985"/>
    <lineage>
        <taxon>Bacteria</taxon>
        <taxon>Pseudomonadati</taxon>
        <taxon>Planctomycetota</taxon>
        <taxon>Planctomycetia</taxon>
        <taxon>Planctomycetales</taxon>
        <taxon>Planctomycetaceae</taxon>
        <taxon>Symmachiella</taxon>
    </lineage>
</organism>
<keyword evidence="2" id="KW-1185">Reference proteome</keyword>
<proteinExistence type="predicted"/>
<reference evidence="1 2" key="1">
    <citation type="submission" date="2019-02" db="EMBL/GenBank/DDBJ databases">
        <title>Deep-cultivation of Planctomycetes and their phenomic and genomic characterization uncovers novel biology.</title>
        <authorList>
            <person name="Wiegand S."/>
            <person name="Jogler M."/>
            <person name="Boedeker C."/>
            <person name="Pinto D."/>
            <person name="Vollmers J."/>
            <person name="Rivas-Marin E."/>
            <person name="Kohn T."/>
            <person name="Peeters S.H."/>
            <person name="Heuer A."/>
            <person name="Rast P."/>
            <person name="Oberbeckmann S."/>
            <person name="Bunk B."/>
            <person name="Jeske O."/>
            <person name="Meyerdierks A."/>
            <person name="Storesund J.E."/>
            <person name="Kallscheuer N."/>
            <person name="Luecker S."/>
            <person name="Lage O.M."/>
            <person name="Pohl T."/>
            <person name="Merkel B.J."/>
            <person name="Hornburger P."/>
            <person name="Mueller R.-W."/>
            <person name="Bruemmer F."/>
            <person name="Labrenz M."/>
            <person name="Spormann A.M."/>
            <person name="Op Den Camp H."/>
            <person name="Overmann J."/>
            <person name="Amann R."/>
            <person name="Jetten M.S.M."/>
            <person name="Mascher T."/>
            <person name="Medema M.H."/>
            <person name="Devos D.P."/>
            <person name="Kaster A.-K."/>
            <person name="Ovreas L."/>
            <person name="Rohde M."/>
            <person name="Galperin M.Y."/>
            <person name="Jogler C."/>
        </authorList>
    </citation>
    <scope>NUCLEOTIDE SEQUENCE [LARGE SCALE GENOMIC DNA]</scope>
    <source>
        <strain evidence="1 2">CA54</strain>
    </source>
</reference>
<evidence type="ECO:0000313" key="1">
    <source>
        <dbReference type="EMBL" id="TWU13206.1"/>
    </source>
</evidence>
<protein>
    <submittedName>
        <fullName evidence="1">Uncharacterized protein</fullName>
    </submittedName>
</protein>
<gene>
    <name evidence="1" type="ORF">CA54_20380</name>
</gene>